<organism evidence="1 2">
    <name type="scientific">Dactylosporangium cerinum</name>
    <dbReference type="NCBI Taxonomy" id="1434730"/>
    <lineage>
        <taxon>Bacteria</taxon>
        <taxon>Bacillati</taxon>
        <taxon>Actinomycetota</taxon>
        <taxon>Actinomycetes</taxon>
        <taxon>Micromonosporales</taxon>
        <taxon>Micromonosporaceae</taxon>
        <taxon>Dactylosporangium</taxon>
    </lineage>
</organism>
<evidence type="ECO:0000313" key="1">
    <source>
        <dbReference type="EMBL" id="MFC5003287.1"/>
    </source>
</evidence>
<evidence type="ECO:0000313" key="2">
    <source>
        <dbReference type="Proteomes" id="UP001595912"/>
    </source>
</evidence>
<proteinExistence type="predicted"/>
<reference evidence="2" key="1">
    <citation type="journal article" date="2019" name="Int. J. Syst. Evol. Microbiol.">
        <title>The Global Catalogue of Microorganisms (GCM) 10K type strain sequencing project: providing services to taxonomists for standard genome sequencing and annotation.</title>
        <authorList>
            <consortium name="The Broad Institute Genomics Platform"/>
            <consortium name="The Broad Institute Genome Sequencing Center for Infectious Disease"/>
            <person name="Wu L."/>
            <person name="Ma J."/>
        </authorList>
    </citation>
    <scope>NUCLEOTIDE SEQUENCE [LARGE SCALE GENOMIC DNA]</scope>
    <source>
        <strain evidence="2">CGMCC 4.7152</strain>
    </source>
</reference>
<dbReference type="Proteomes" id="UP001595912">
    <property type="component" value="Unassembled WGS sequence"/>
</dbReference>
<sequence length="66" mass="6794">MLGSSAVVGPLAGPPVDVLLLVVGRVVSDVEIGRLAEYFGEDQLHTQAIGINQQAGDLSGALLLRP</sequence>
<dbReference type="RefSeq" id="WP_380122184.1">
    <property type="nucleotide sequence ID" value="NZ_JBHSIU010000049.1"/>
</dbReference>
<dbReference type="EMBL" id="JBHSIU010000049">
    <property type="protein sequence ID" value="MFC5003287.1"/>
    <property type="molecule type" value="Genomic_DNA"/>
</dbReference>
<comment type="caution">
    <text evidence="1">The sequence shown here is derived from an EMBL/GenBank/DDBJ whole genome shotgun (WGS) entry which is preliminary data.</text>
</comment>
<keyword evidence="2" id="KW-1185">Reference proteome</keyword>
<protein>
    <submittedName>
        <fullName evidence="1">Uncharacterized protein</fullName>
    </submittedName>
</protein>
<name>A0ABV9W7I3_9ACTN</name>
<gene>
    <name evidence="1" type="ORF">ACFPIJ_36330</name>
</gene>
<accession>A0ABV9W7I3</accession>